<evidence type="ECO:0000313" key="3">
    <source>
        <dbReference type="Proteomes" id="UP000290191"/>
    </source>
</evidence>
<dbReference type="InterPro" id="IPR038765">
    <property type="entry name" value="Papain-like_cys_pep_sf"/>
</dbReference>
<evidence type="ECO:0000256" key="1">
    <source>
        <dbReference type="SAM" id="SignalP"/>
    </source>
</evidence>
<dbReference type="Proteomes" id="UP000290191">
    <property type="component" value="Unassembled WGS sequence"/>
</dbReference>
<accession>A0A4Q0XWX9</accession>
<sequence>MKKMFLISFFIISLLFTTTTPANKTFNISEEKLQEIALQYGKKARKRFELWDKVMQSSKSKDILHKLKDVNDFWNKIKYKRDIVVWRKKDYWATPFEFLSVGAGDCEDYAIAKYFSLRELGVPDSKLRITYVKLLRAGRKYEEAHMVLTYYHKPGATPIVLDNVNKKLKLATTRKDLRPVYSFNAQGLWQAKNRGRTSIRVGSNNLRNWKSMMSRI</sequence>
<gene>
    <name evidence="2" type="ORF">CRV06_11690</name>
</gene>
<organism evidence="2 3">
    <name type="scientific">Halarcobacter anaerophilus</name>
    <dbReference type="NCBI Taxonomy" id="877500"/>
    <lineage>
        <taxon>Bacteria</taxon>
        <taxon>Pseudomonadati</taxon>
        <taxon>Campylobacterota</taxon>
        <taxon>Epsilonproteobacteria</taxon>
        <taxon>Campylobacterales</taxon>
        <taxon>Arcobacteraceae</taxon>
        <taxon>Halarcobacter</taxon>
    </lineage>
</organism>
<keyword evidence="3" id="KW-1185">Reference proteome</keyword>
<dbReference type="EMBL" id="PDKO01000010">
    <property type="protein sequence ID" value="RXJ62086.1"/>
    <property type="molecule type" value="Genomic_DNA"/>
</dbReference>
<feature type="chain" id="PRO_5020851204" evidence="1">
    <location>
        <begin position="23"/>
        <end position="216"/>
    </location>
</feature>
<protein>
    <submittedName>
        <fullName evidence="2">Transglutaminase</fullName>
    </submittedName>
</protein>
<comment type="caution">
    <text evidence="2">The sequence shown here is derived from an EMBL/GenBank/DDBJ whole genome shotgun (WGS) entry which is preliminary data.</text>
</comment>
<reference evidence="2 3" key="1">
    <citation type="submission" date="2017-10" db="EMBL/GenBank/DDBJ databases">
        <title>Genomics of the genus Arcobacter.</title>
        <authorList>
            <person name="Perez-Cataluna A."/>
            <person name="Figueras M.J."/>
        </authorList>
    </citation>
    <scope>NUCLEOTIDE SEQUENCE [LARGE SCALE GENOMIC DNA]</scope>
    <source>
        <strain evidence="2 3">DSM 24636</strain>
    </source>
</reference>
<dbReference type="PANTHER" id="PTHR39327">
    <property type="match status" value="1"/>
</dbReference>
<dbReference type="STRING" id="877500.GCA_000935065_00908"/>
<dbReference type="InterPro" id="IPR010319">
    <property type="entry name" value="Transglutaminase-like_Cys_pept"/>
</dbReference>
<dbReference type="RefSeq" id="WP_129082609.1">
    <property type="nucleotide sequence ID" value="NZ_CP041070.1"/>
</dbReference>
<dbReference type="OrthoDB" id="5401788at2"/>
<evidence type="ECO:0000313" key="2">
    <source>
        <dbReference type="EMBL" id="RXJ62086.1"/>
    </source>
</evidence>
<dbReference type="AlphaFoldDB" id="A0A4Q0XWX9"/>
<dbReference type="SUPFAM" id="SSF54001">
    <property type="entry name" value="Cysteine proteinases"/>
    <property type="match status" value="1"/>
</dbReference>
<dbReference type="Pfam" id="PF06035">
    <property type="entry name" value="Peptidase_C93"/>
    <property type="match status" value="1"/>
</dbReference>
<keyword evidence="1" id="KW-0732">Signal</keyword>
<name>A0A4Q0XWX9_9BACT</name>
<feature type="signal peptide" evidence="1">
    <location>
        <begin position="1"/>
        <end position="22"/>
    </location>
</feature>
<dbReference type="PANTHER" id="PTHR39327:SF1">
    <property type="entry name" value="BLR5470 PROTEIN"/>
    <property type="match status" value="1"/>
</dbReference>
<proteinExistence type="predicted"/>
<dbReference type="Gene3D" id="3.10.620.30">
    <property type="match status" value="1"/>
</dbReference>